<dbReference type="InterPro" id="IPR025498">
    <property type="entry name" value="DUF4389"/>
</dbReference>
<comment type="caution">
    <text evidence="3">The sequence shown here is derived from an EMBL/GenBank/DDBJ whole genome shotgun (WGS) entry which is preliminary data.</text>
</comment>
<sequence>MAATGPSYPVRVDAAAQPSASRGLWLVKWVLLVPHYVVLAFLWIAFVVVGLIAFVAILATGRYPRPLFEFAVGVLRWTWRVHYYGYGALATDRYPPFTLAEVPDYPAHLDVPYPERLSRGLVLVKWWLLALPHYLVVAIFVGGGIWLGTTGPDRDGVWDTSWGAGGLVGLLVLIAGVVLLFTGRYPQGLYDAVLGMDRWALRVAAYAALLTDEYPPFRLDVGGVDPGSAPPASGGPAAAPSPPTPSPATPSVALHPAATGAVPPPRPAPWSGGRVVSLVVGSVLLFGAAGSLVSAGSLLWLDQTRRDGDYLMTPAAGIGTNGHAVVSESFRLEGEGLDWAVDEVVGDARFEVAPVPADEELFVGVARSADVDAYLRGVGHAELRDLQVAYDSGWRDRFVTTERTGGAPLQPPAEAGIWSASTSGAGVQELTWRPADGDWTVVVMRADGTAGVAADVRAGVTAPGLGWLVAALFTTGVVLLALGGLLVGLAVPQLEDRQPVTPRPGTRPEDVGAEPHAVR</sequence>
<dbReference type="Pfam" id="PF14333">
    <property type="entry name" value="DUF4389"/>
    <property type="match status" value="2"/>
</dbReference>
<reference evidence="3 4" key="1">
    <citation type="submission" date="2020-11" db="EMBL/GenBank/DDBJ databases">
        <title>Pseudonocardia abyssalis sp. nov. and Pseudonocardia oceani sp. nov., description and phylogenomic analysis of two novel actinomycetes isolated from the deep Southern Ocean.</title>
        <authorList>
            <person name="Parra J."/>
        </authorList>
    </citation>
    <scope>NUCLEOTIDE SEQUENCE [LARGE SCALE GENOMIC DNA]</scope>
    <source>
        <strain evidence="4">KRD185</strain>
    </source>
</reference>
<feature type="transmembrane region" description="Helical" evidence="2">
    <location>
        <begin position="465"/>
        <end position="491"/>
    </location>
</feature>
<dbReference type="RefSeq" id="WP_218596272.1">
    <property type="nucleotide sequence ID" value="NZ_JADQDF010000001.1"/>
</dbReference>
<dbReference type="EMBL" id="JADQDF010000001">
    <property type="protein sequence ID" value="MBW0131760.1"/>
    <property type="molecule type" value="Genomic_DNA"/>
</dbReference>
<evidence type="ECO:0000256" key="2">
    <source>
        <dbReference type="SAM" id="Phobius"/>
    </source>
</evidence>
<name>A0ABS6UHR0_9PSEU</name>
<evidence type="ECO:0000313" key="3">
    <source>
        <dbReference type="EMBL" id="MBW0131760.1"/>
    </source>
</evidence>
<feature type="transmembrane region" description="Helical" evidence="2">
    <location>
        <begin position="160"/>
        <end position="181"/>
    </location>
</feature>
<feature type="transmembrane region" description="Helical" evidence="2">
    <location>
        <begin position="36"/>
        <end position="59"/>
    </location>
</feature>
<proteinExistence type="predicted"/>
<keyword evidence="4" id="KW-1185">Reference proteome</keyword>
<gene>
    <name evidence="3" type="ORF">I4I82_29395</name>
</gene>
<protein>
    <submittedName>
        <fullName evidence="3">DUF4389 domain-containing protein</fullName>
    </submittedName>
</protein>
<keyword evidence="2" id="KW-0812">Transmembrane</keyword>
<feature type="transmembrane region" description="Helical" evidence="2">
    <location>
        <begin position="275"/>
        <end position="301"/>
    </location>
</feature>
<evidence type="ECO:0000256" key="1">
    <source>
        <dbReference type="SAM" id="MobiDB-lite"/>
    </source>
</evidence>
<feature type="region of interest" description="Disordered" evidence="1">
    <location>
        <begin position="496"/>
        <end position="519"/>
    </location>
</feature>
<organism evidence="3 4">
    <name type="scientific">Pseudonocardia oceani</name>
    <dbReference type="NCBI Taxonomy" id="2792013"/>
    <lineage>
        <taxon>Bacteria</taxon>
        <taxon>Bacillati</taxon>
        <taxon>Actinomycetota</taxon>
        <taxon>Actinomycetes</taxon>
        <taxon>Pseudonocardiales</taxon>
        <taxon>Pseudonocardiaceae</taxon>
        <taxon>Pseudonocardia</taxon>
    </lineage>
</organism>
<evidence type="ECO:0000313" key="4">
    <source>
        <dbReference type="Proteomes" id="UP000694300"/>
    </source>
</evidence>
<feature type="compositionally biased region" description="Pro residues" evidence="1">
    <location>
        <begin position="239"/>
        <end position="248"/>
    </location>
</feature>
<feature type="compositionally biased region" description="Low complexity" evidence="1">
    <location>
        <begin position="225"/>
        <end position="238"/>
    </location>
</feature>
<accession>A0ABS6UHR0</accession>
<feature type="transmembrane region" description="Helical" evidence="2">
    <location>
        <begin position="126"/>
        <end position="148"/>
    </location>
</feature>
<dbReference type="Proteomes" id="UP000694300">
    <property type="component" value="Unassembled WGS sequence"/>
</dbReference>
<feature type="region of interest" description="Disordered" evidence="1">
    <location>
        <begin position="225"/>
        <end position="265"/>
    </location>
</feature>
<keyword evidence="2" id="KW-1133">Transmembrane helix</keyword>
<keyword evidence="2" id="KW-0472">Membrane</keyword>